<sequence>MPFFERTNRMYKAFFALSSLFLLMTIFAFTLSHFQDIARYGILDHFMSAMWTVIFFVLTIFFLVLGVVLKKIAQDAEDDLSSLTRQVRELREALEGQKSASRMNMYVDNH</sequence>
<protein>
    <submittedName>
        <fullName evidence="3">Uncharacterized protein</fullName>
    </submittedName>
</protein>
<feature type="transmembrane region" description="Helical" evidence="2">
    <location>
        <begin position="50"/>
        <end position="69"/>
    </location>
</feature>
<comment type="caution">
    <text evidence="3">The sequence shown here is derived from an EMBL/GenBank/DDBJ whole genome shotgun (WGS) entry which is preliminary data.</text>
</comment>
<organism evidence="3 4">
    <name type="scientific">Paenibacillus terricola</name>
    <dbReference type="NCBI Taxonomy" id="2763503"/>
    <lineage>
        <taxon>Bacteria</taxon>
        <taxon>Bacillati</taxon>
        <taxon>Bacillota</taxon>
        <taxon>Bacilli</taxon>
        <taxon>Bacillales</taxon>
        <taxon>Paenibacillaceae</taxon>
        <taxon>Paenibacillus</taxon>
    </lineage>
</organism>
<keyword evidence="1" id="KW-0175">Coiled coil</keyword>
<dbReference type="RefSeq" id="WP_191206479.1">
    <property type="nucleotide sequence ID" value="NZ_JACXZA010000008.1"/>
</dbReference>
<name>A0ABR8N1Y0_9BACL</name>
<keyword evidence="2" id="KW-0472">Membrane</keyword>
<keyword evidence="2" id="KW-0812">Transmembrane</keyword>
<evidence type="ECO:0000256" key="2">
    <source>
        <dbReference type="SAM" id="Phobius"/>
    </source>
</evidence>
<keyword evidence="4" id="KW-1185">Reference proteome</keyword>
<dbReference type="Proteomes" id="UP000609346">
    <property type="component" value="Unassembled WGS sequence"/>
</dbReference>
<evidence type="ECO:0000256" key="1">
    <source>
        <dbReference type="SAM" id="Coils"/>
    </source>
</evidence>
<accession>A0ABR8N1Y0</accession>
<evidence type="ECO:0000313" key="3">
    <source>
        <dbReference type="EMBL" id="MBD3922172.1"/>
    </source>
</evidence>
<reference evidence="3 4" key="1">
    <citation type="submission" date="2020-09" db="EMBL/GenBank/DDBJ databases">
        <title>Paenibacillus sp. strain PR3 16S rRNA gene Genome sequencing and assembly.</title>
        <authorList>
            <person name="Kim J."/>
        </authorList>
    </citation>
    <scope>NUCLEOTIDE SEQUENCE [LARGE SCALE GENOMIC DNA]</scope>
    <source>
        <strain evidence="3 4">PR3</strain>
    </source>
</reference>
<evidence type="ECO:0000313" key="4">
    <source>
        <dbReference type="Proteomes" id="UP000609346"/>
    </source>
</evidence>
<keyword evidence="2" id="KW-1133">Transmembrane helix</keyword>
<proteinExistence type="predicted"/>
<dbReference type="EMBL" id="JACXZA010000008">
    <property type="protein sequence ID" value="MBD3922172.1"/>
    <property type="molecule type" value="Genomic_DNA"/>
</dbReference>
<feature type="coiled-coil region" evidence="1">
    <location>
        <begin position="73"/>
        <end position="100"/>
    </location>
</feature>
<gene>
    <name evidence="3" type="ORF">H8B09_25680</name>
</gene>